<dbReference type="EMBL" id="JAENHL010000007">
    <property type="protein sequence ID" value="MBK1867466.1"/>
    <property type="molecule type" value="Genomic_DNA"/>
</dbReference>
<sequence>MGDDRTISLRPWRQGFFWALLAFCLVALAGCGGGGSQPFAKSGGTPGPSGKTVPPIALVEVTGLPATKLPQLKDALAISAGKRDMAIIDGRLDASTLSLRGNFHIIPDTAAVRLGYNWTLTDPNGVVLHTISAEEVAPGLPGGDPWAQVTPAVLQRVAAYTAESLSSRLSQLGYATEVGGLPPPLETYARAGPDADKDIDYETLNGPMQPPPQPPVAVAEATPVPAPDGAAPPPLSEKELALAETQEAEPTEDQVVAASAKPIKTDVTTRKEITAVAVIPVKGAPGSGNSDLTAAMRQTLQDAGWPVLSKPRDDALTIAGNVELGPTEGPNQKVALAWEVKTHDGKTLGTIRQANNVPSGSLEAGFGNNALFAAQAAARGISDLVTKYR</sequence>
<protein>
    <submittedName>
        <fullName evidence="1">Uncharacterized protein</fullName>
    </submittedName>
</protein>
<accession>A0ACC5R466</accession>
<keyword evidence="2" id="KW-1185">Reference proteome</keyword>
<organism evidence="1 2">
    <name type="scientific">Taklimakanibacter albus</name>
    <dbReference type="NCBI Taxonomy" id="2800327"/>
    <lineage>
        <taxon>Bacteria</taxon>
        <taxon>Pseudomonadati</taxon>
        <taxon>Pseudomonadota</taxon>
        <taxon>Alphaproteobacteria</taxon>
        <taxon>Hyphomicrobiales</taxon>
        <taxon>Aestuariivirgaceae</taxon>
        <taxon>Taklimakanibacter</taxon>
    </lineage>
</organism>
<evidence type="ECO:0000313" key="1">
    <source>
        <dbReference type="EMBL" id="MBK1867466.1"/>
    </source>
</evidence>
<comment type="caution">
    <text evidence="1">The sequence shown here is derived from an EMBL/GenBank/DDBJ whole genome shotgun (WGS) entry which is preliminary data.</text>
</comment>
<dbReference type="Proteomes" id="UP000616151">
    <property type="component" value="Unassembled WGS sequence"/>
</dbReference>
<name>A0ACC5R466_9HYPH</name>
<proteinExistence type="predicted"/>
<gene>
    <name evidence="1" type="ORF">JHL16_14005</name>
</gene>
<evidence type="ECO:0000313" key="2">
    <source>
        <dbReference type="Proteomes" id="UP000616151"/>
    </source>
</evidence>
<reference evidence="1" key="1">
    <citation type="submission" date="2021-01" db="EMBL/GenBank/DDBJ databases">
        <authorList>
            <person name="Sun Q."/>
        </authorList>
    </citation>
    <scope>NUCLEOTIDE SEQUENCE</scope>
    <source>
        <strain evidence="1">YIM B02566</strain>
    </source>
</reference>